<dbReference type="InterPro" id="IPR036291">
    <property type="entry name" value="NAD(P)-bd_dom_sf"/>
</dbReference>
<comment type="caution">
    <text evidence="2">The sequence shown here is derived from an EMBL/GenBank/DDBJ whole genome shotgun (WGS) entry which is preliminary data.</text>
</comment>
<dbReference type="Pfam" id="PF08240">
    <property type="entry name" value="ADH_N"/>
    <property type="match status" value="1"/>
</dbReference>
<protein>
    <recommendedName>
        <fullName evidence="1">Enoyl reductase (ER) domain-containing protein</fullName>
    </recommendedName>
</protein>
<dbReference type="InterPro" id="IPR013154">
    <property type="entry name" value="ADH-like_N"/>
</dbReference>
<sequence length="356" mass="38051">MATIPTVAKAWRFPPTEPSLWDGHRSLKLRDVPVPKPGKGEVLVRMRAAALNACLGQYAGATFTTGPDNGGLIPTCDGSGEIVAIGEDVTRWGVGDQVHSLFSESWASGPITPEHWPMMVGLHTQGCLTQYRIFPADFCMPIPEHLSYEEAVSITCAGITVFKCLFESGSTTPELTVLVLGSGGVSVYGAQFAKAIGARVVATTSSEEKARKYKELGVDHVINYCETPDWADEVRAWTGGQGVDQVFEIGGQGTLMGAIRAIKPGGVVHVISAPQDDGTPAASIQELAITLLLKEGKLNGVMTGAKDVAERLDAFISTHRIRPVLDSKVFGWGEAIEAFEYIKSGAHFGKVVIRID</sequence>
<dbReference type="InterPro" id="IPR011032">
    <property type="entry name" value="GroES-like_sf"/>
</dbReference>
<accession>A0A8H3CBI0</accession>
<dbReference type="AlphaFoldDB" id="A0A8H3CBI0"/>
<organism evidence="2 3">
    <name type="scientific">Rhizoctonia solani</name>
    <dbReference type="NCBI Taxonomy" id="456999"/>
    <lineage>
        <taxon>Eukaryota</taxon>
        <taxon>Fungi</taxon>
        <taxon>Dikarya</taxon>
        <taxon>Basidiomycota</taxon>
        <taxon>Agaricomycotina</taxon>
        <taxon>Agaricomycetes</taxon>
        <taxon>Cantharellales</taxon>
        <taxon>Ceratobasidiaceae</taxon>
        <taxon>Rhizoctonia</taxon>
    </lineage>
</organism>
<dbReference type="InterPro" id="IPR052711">
    <property type="entry name" value="Zinc_ADH-like"/>
</dbReference>
<dbReference type="InterPro" id="IPR020843">
    <property type="entry name" value="ER"/>
</dbReference>
<evidence type="ECO:0000313" key="2">
    <source>
        <dbReference type="EMBL" id="CAE6478716.1"/>
    </source>
</evidence>
<feature type="domain" description="Enoyl reductase (ER)" evidence="1">
    <location>
        <begin position="23"/>
        <end position="353"/>
    </location>
</feature>
<dbReference type="Pfam" id="PF00107">
    <property type="entry name" value="ADH_zinc_N"/>
    <property type="match status" value="1"/>
</dbReference>
<dbReference type="SUPFAM" id="SSF50129">
    <property type="entry name" value="GroES-like"/>
    <property type="match status" value="1"/>
</dbReference>
<dbReference type="InterPro" id="IPR013149">
    <property type="entry name" value="ADH-like_C"/>
</dbReference>
<dbReference type="CDD" id="cd08276">
    <property type="entry name" value="MDR7"/>
    <property type="match status" value="1"/>
</dbReference>
<dbReference type="PRINTS" id="PR00476">
    <property type="entry name" value="PHFRCTKINASE"/>
</dbReference>
<dbReference type="GO" id="GO:0003872">
    <property type="term" value="F:6-phosphofructokinase activity"/>
    <property type="evidence" value="ECO:0007669"/>
    <property type="project" value="InterPro"/>
</dbReference>
<proteinExistence type="predicted"/>
<dbReference type="Gene3D" id="3.90.180.10">
    <property type="entry name" value="Medium-chain alcohol dehydrogenases, catalytic domain"/>
    <property type="match status" value="1"/>
</dbReference>
<evidence type="ECO:0000259" key="1">
    <source>
        <dbReference type="SMART" id="SM00829"/>
    </source>
</evidence>
<name>A0A8H3CBI0_9AGAM</name>
<dbReference type="GO" id="GO:0016491">
    <property type="term" value="F:oxidoreductase activity"/>
    <property type="evidence" value="ECO:0007669"/>
    <property type="project" value="InterPro"/>
</dbReference>
<dbReference type="SMART" id="SM00829">
    <property type="entry name" value="PKS_ER"/>
    <property type="match status" value="1"/>
</dbReference>
<dbReference type="EMBL" id="CAJMWY010001943">
    <property type="protein sequence ID" value="CAE6478716.1"/>
    <property type="molecule type" value="Genomic_DNA"/>
</dbReference>
<dbReference type="Proteomes" id="UP000663861">
    <property type="component" value="Unassembled WGS sequence"/>
</dbReference>
<dbReference type="InterPro" id="IPR022953">
    <property type="entry name" value="ATP_PFK"/>
</dbReference>
<gene>
    <name evidence="2" type="ORF">RDB_LOCUS95079</name>
</gene>
<dbReference type="PANTHER" id="PTHR45033:SF2">
    <property type="entry name" value="ZINC-TYPE ALCOHOL DEHYDROGENASE-LIKE PROTEIN C1773.06C"/>
    <property type="match status" value="1"/>
</dbReference>
<dbReference type="GO" id="GO:0006002">
    <property type="term" value="P:fructose 6-phosphate metabolic process"/>
    <property type="evidence" value="ECO:0007669"/>
    <property type="project" value="InterPro"/>
</dbReference>
<dbReference type="Gene3D" id="3.40.50.720">
    <property type="entry name" value="NAD(P)-binding Rossmann-like Domain"/>
    <property type="match status" value="1"/>
</dbReference>
<dbReference type="SUPFAM" id="SSF51735">
    <property type="entry name" value="NAD(P)-binding Rossmann-fold domains"/>
    <property type="match status" value="1"/>
</dbReference>
<evidence type="ECO:0000313" key="3">
    <source>
        <dbReference type="Proteomes" id="UP000663861"/>
    </source>
</evidence>
<dbReference type="PANTHER" id="PTHR45033">
    <property type="match status" value="1"/>
</dbReference>
<reference evidence="2" key="1">
    <citation type="submission" date="2021-01" db="EMBL/GenBank/DDBJ databases">
        <authorList>
            <person name="Kaushik A."/>
        </authorList>
    </citation>
    <scope>NUCLEOTIDE SEQUENCE</scope>
    <source>
        <strain evidence="2">AG4-RS23</strain>
    </source>
</reference>